<dbReference type="InterPro" id="IPR005135">
    <property type="entry name" value="Endo/exonuclease/phosphatase"/>
</dbReference>
<dbReference type="SUPFAM" id="SSF56672">
    <property type="entry name" value="DNA/RNA polymerases"/>
    <property type="match status" value="1"/>
</dbReference>
<dbReference type="PANTHER" id="PTHR33710">
    <property type="entry name" value="BNAC02G09200D PROTEIN"/>
    <property type="match status" value="1"/>
</dbReference>
<name>A0AAE1M615_9FABA</name>
<keyword evidence="4" id="KW-1185">Reference proteome</keyword>
<evidence type="ECO:0000259" key="1">
    <source>
        <dbReference type="Pfam" id="PF00078"/>
    </source>
</evidence>
<dbReference type="InterPro" id="IPR043502">
    <property type="entry name" value="DNA/RNA_pol_sf"/>
</dbReference>
<dbReference type="InterPro" id="IPR036691">
    <property type="entry name" value="Endo/exonu/phosph_ase_sf"/>
</dbReference>
<dbReference type="EMBL" id="JAWXYG010000014">
    <property type="protein sequence ID" value="KAK4254647.1"/>
    <property type="molecule type" value="Genomic_DNA"/>
</dbReference>
<dbReference type="InterPro" id="IPR000477">
    <property type="entry name" value="RT_dom"/>
</dbReference>
<dbReference type="Pfam" id="PF03372">
    <property type="entry name" value="Exo_endo_phos"/>
    <property type="match status" value="1"/>
</dbReference>
<feature type="domain" description="Reverse transcriptase" evidence="1">
    <location>
        <begin position="478"/>
        <end position="570"/>
    </location>
</feature>
<sequence>MIKKFRPSIIFLMETKMCAGKVTKIRMKCGFSHELVVEPRGLTGGLTVWWLDNISLTVLFKSQNIIHVAAESDSFSTPKLISFVYGPPKEGERRLVWNSLRRWASSVEDPWLVMGDFNDLLSQAEKEGGNPRSLRKIINFQSLLSDCNLPDLEFKGSKYTWCNKRPSGIVRERLDRALGNGSFRDTFEKALVFHIEPVGSDHHALVIDCCYVEEKGIKPFKFEANWVQHENFIEIMKIGWNGVNESYSDKVLELVRRLNVCREKLVVWSNKEFPNFRKLISHLRRSLSNCYKGVISAEKLAEAEILVGQLEDVWRKEERYWWQRSRLSWLNCGDRNTKFFHHTVIQRRLRNKVLRLKGEDGVWLEEKNDINGAFSEFYMKLFTAGGSRPLEQVLSYVDKVVTDADNESLMNPVSSQEIEDAVFQLGTNKAPGPDGYSALFYQASWKEVSKGVCEMVKYFFEQKAEIDPINHTNIVLIPKVNNPEGVSHYRPLGLCNVSYKIIAKIMTNRMKELMSRIISPNQRAFIAGRMIQDNIILTHEAFHYLKHRRPSRKWEFALKMDMNKAYDRVE</sequence>
<dbReference type="Proteomes" id="UP001293593">
    <property type="component" value="Unassembled WGS sequence"/>
</dbReference>
<evidence type="ECO:0000313" key="4">
    <source>
        <dbReference type="Proteomes" id="UP001293593"/>
    </source>
</evidence>
<gene>
    <name evidence="3" type="ORF">QN277_010000</name>
</gene>
<reference evidence="3" key="1">
    <citation type="submission" date="2023-10" db="EMBL/GenBank/DDBJ databases">
        <title>Chromosome-level genome of the transformable northern wattle, Acacia crassicarpa.</title>
        <authorList>
            <person name="Massaro I."/>
            <person name="Sinha N.R."/>
            <person name="Poethig S."/>
            <person name="Leichty A.R."/>
        </authorList>
    </citation>
    <scope>NUCLEOTIDE SEQUENCE</scope>
    <source>
        <strain evidence="3">Acra3RX</strain>
        <tissue evidence="3">Leaf</tissue>
    </source>
</reference>
<protein>
    <recommendedName>
        <fullName evidence="5">Reverse transcriptase domain-containing protein</fullName>
    </recommendedName>
</protein>
<accession>A0AAE1M615</accession>
<comment type="caution">
    <text evidence="3">The sequence shown here is derived from an EMBL/GenBank/DDBJ whole genome shotgun (WGS) entry which is preliminary data.</text>
</comment>
<feature type="domain" description="Endonuclease/exonuclease/phosphatase" evidence="2">
    <location>
        <begin position="2"/>
        <end position="202"/>
    </location>
</feature>
<dbReference type="AlphaFoldDB" id="A0AAE1M615"/>
<dbReference type="SUPFAM" id="SSF56219">
    <property type="entry name" value="DNase I-like"/>
    <property type="match status" value="1"/>
</dbReference>
<dbReference type="Gene3D" id="3.60.10.10">
    <property type="entry name" value="Endonuclease/exonuclease/phosphatase"/>
    <property type="match status" value="1"/>
</dbReference>
<dbReference type="PANTHER" id="PTHR33710:SF62">
    <property type="entry name" value="DUF4283 DOMAIN PROTEIN"/>
    <property type="match status" value="1"/>
</dbReference>
<proteinExistence type="predicted"/>
<organism evidence="3 4">
    <name type="scientific">Acacia crassicarpa</name>
    <name type="common">northern wattle</name>
    <dbReference type="NCBI Taxonomy" id="499986"/>
    <lineage>
        <taxon>Eukaryota</taxon>
        <taxon>Viridiplantae</taxon>
        <taxon>Streptophyta</taxon>
        <taxon>Embryophyta</taxon>
        <taxon>Tracheophyta</taxon>
        <taxon>Spermatophyta</taxon>
        <taxon>Magnoliopsida</taxon>
        <taxon>eudicotyledons</taxon>
        <taxon>Gunneridae</taxon>
        <taxon>Pentapetalae</taxon>
        <taxon>rosids</taxon>
        <taxon>fabids</taxon>
        <taxon>Fabales</taxon>
        <taxon>Fabaceae</taxon>
        <taxon>Caesalpinioideae</taxon>
        <taxon>mimosoid clade</taxon>
        <taxon>Acacieae</taxon>
        <taxon>Acacia</taxon>
    </lineage>
</organism>
<dbReference type="Pfam" id="PF00078">
    <property type="entry name" value="RVT_1"/>
    <property type="match status" value="1"/>
</dbReference>
<dbReference type="GO" id="GO:0003824">
    <property type="term" value="F:catalytic activity"/>
    <property type="evidence" value="ECO:0007669"/>
    <property type="project" value="InterPro"/>
</dbReference>
<evidence type="ECO:0008006" key="5">
    <source>
        <dbReference type="Google" id="ProtNLM"/>
    </source>
</evidence>
<evidence type="ECO:0000313" key="3">
    <source>
        <dbReference type="EMBL" id="KAK4254647.1"/>
    </source>
</evidence>
<evidence type="ECO:0000259" key="2">
    <source>
        <dbReference type="Pfam" id="PF03372"/>
    </source>
</evidence>